<comment type="function">
    <text evidence="6">Catalyzes the dehydration of the S-form of NAD(P)HX at the expense of ADP, which is converted to AMP. Together with NAD(P)HX epimerase, which catalyzes the epimerization of the S- and R-forms, the enzyme allows the repair of both epimers of NAD(P)HX, a damaged form of NAD(P)H that is a result of enzymatic or heat-dependent hydration.</text>
</comment>
<dbReference type="EC" id="4.2.1.136" evidence="6"/>
<dbReference type="AlphaFoldDB" id="A0A520N3K3"/>
<keyword evidence="1 6" id="KW-0547">Nucleotide-binding</keyword>
<feature type="binding site" evidence="6">
    <location>
        <position position="41"/>
    </location>
    <ligand>
        <name>(6S)-NADPHX</name>
        <dbReference type="ChEBI" id="CHEBI:64076"/>
    </ligand>
</feature>
<dbReference type="GO" id="GO:0046496">
    <property type="term" value="P:nicotinamide nucleotide metabolic process"/>
    <property type="evidence" value="ECO:0007669"/>
    <property type="project" value="UniProtKB-UniRule"/>
</dbReference>
<accession>A0A520N3K3</accession>
<name>A0A520N3K3_9GAMM</name>
<dbReference type="SUPFAM" id="SSF53613">
    <property type="entry name" value="Ribokinase-like"/>
    <property type="match status" value="1"/>
</dbReference>
<dbReference type="PANTHER" id="PTHR12592:SF0">
    <property type="entry name" value="ATP-DEPENDENT (S)-NAD(P)H-HYDRATE DEHYDRATASE"/>
    <property type="match status" value="1"/>
</dbReference>
<dbReference type="Proteomes" id="UP000318710">
    <property type="component" value="Unassembled WGS sequence"/>
</dbReference>
<comment type="cofactor">
    <cofactor evidence="6">
        <name>Mg(2+)</name>
        <dbReference type="ChEBI" id="CHEBI:18420"/>
    </cofactor>
</comment>
<organism evidence="8 9">
    <name type="scientific">SAR86 cluster bacterium</name>
    <dbReference type="NCBI Taxonomy" id="2030880"/>
    <lineage>
        <taxon>Bacteria</taxon>
        <taxon>Pseudomonadati</taxon>
        <taxon>Pseudomonadota</taxon>
        <taxon>Gammaproteobacteria</taxon>
        <taxon>SAR86 cluster</taxon>
    </lineage>
</organism>
<dbReference type="EMBL" id="SHBF01000007">
    <property type="protein sequence ID" value="RZO27969.1"/>
    <property type="molecule type" value="Genomic_DNA"/>
</dbReference>
<dbReference type="Gene3D" id="3.40.1190.20">
    <property type="match status" value="1"/>
</dbReference>
<proteinExistence type="inferred from homology"/>
<feature type="domain" description="YjeF C-terminal" evidence="7">
    <location>
        <begin position="6"/>
        <end position="274"/>
    </location>
</feature>
<protein>
    <recommendedName>
        <fullName evidence="6">ADP-dependent (S)-NAD(P)H-hydrate dehydratase</fullName>
        <ecNumber evidence="6">4.2.1.136</ecNumber>
    </recommendedName>
    <alternativeName>
        <fullName evidence="6">ADP-dependent NAD(P)HX dehydratase</fullName>
    </alternativeName>
</protein>
<dbReference type="GO" id="GO:0052855">
    <property type="term" value="F:ADP-dependent NAD(P)H-hydrate dehydratase activity"/>
    <property type="evidence" value="ECO:0007669"/>
    <property type="project" value="UniProtKB-UniRule"/>
</dbReference>
<feature type="binding site" evidence="6">
    <location>
        <position position="216"/>
    </location>
    <ligand>
        <name>(6S)-NADPHX</name>
        <dbReference type="ChEBI" id="CHEBI:64076"/>
    </ligand>
</feature>
<dbReference type="GO" id="GO:0005524">
    <property type="term" value="F:ATP binding"/>
    <property type="evidence" value="ECO:0007669"/>
    <property type="project" value="UniProtKB-KW"/>
</dbReference>
<dbReference type="HAMAP" id="MF_01965">
    <property type="entry name" value="NADHX_dehydratase"/>
    <property type="match status" value="1"/>
</dbReference>
<evidence type="ECO:0000256" key="2">
    <source>
        <dbReference type="ARBA" id="ARBA00022840"/>
    </source>
</evidence>
<evidence type="ECO:0000313" key="8">
    <source>
        <dbReference type="EMBL" id="RZO27969.1"/>
    </source>
</evidence>
<evidence type="ECO:0000256" key="4">
    <source>
        <dbReference type="ARBA" id="ARBA00023027"/>
    </source>
</evidence>
<dbReference type="GO" id="GO:0110051">
    <property type="term" value="P:metabolite repair"/>
    <property type="evidence" value="ECO:0007669"/>
    <property type="project" value="TreeGrafter"/>
</dbReference>
<dbReference type="PROSITE" id="PS01050">
    <property type="entry name" value="YJEF_C_2"/>
    <property type="match status" value="1"/>
</dbReference>
<feature type="binding site" evidence="6">
    <location>
        <position position="99"/>
    </location>
    <ligand>
        <name>(6S)-NADPHX</name>
        <dbReference type="ChEBI" id="CHEBI:64076"/>
    </ligand>
</feature>
<keyword evidence="5 6" id="KW-0456">Lyase</keyword>
<evidence type="ECO:0000259" key="7">
    <source>
        <dbReference type="PROSITE" id="PS51383"/>
    </source>
</evidence>
<keyword evidence="2 6" id="KW-0067">ATP-binding</keyword>
<evidence type="ECO:0000256" key="3">
    <source>
        <dbReference type="ARBA" id="ARBA00022857"/>
    </source>
</evidence>
<dbReference type="InterPro" id="IPR000631">
    <property type="entry name" value="CARKD"/>
</dbReference>
<feature type="binding site" evidence="6">
    <location>
        <position position="215"/>
    </location>
    <ligand>
        <name>AMP</name>
        <dbReference type="ChEBI" id="CHEBI:456215"/>
    </ligand>
</feature>
<feature type="binding site" evidence="6">
    <location>
        <position position="148"/>
    </location>
    <ligand>
        <name>(6S)-NADPHX</name>
        <dbReference type="ChEBI" id="CHEBI:64076"/>
    </ligand>
</feature>
<dbReference type="InterPro" id="IPR029056">
    <property type="entry name" value="Ribokinase-like"/>
</dbReference>
<reference evidence="8 9" key="1">
    <citation type="submission" date="2019-02" db="EMBL/GenBank/DDBJ databases">
        <title>Prokaryotic population dynamics and viral predation in marine succession experiment using metagenomics: the confinement effect.</title>
        <authorList>
            <person name="Haro-Moreno J.M."/>
            <person name="Rodriguez-Valera F."/>
            <person name="Lopez-Perez M."/>
        </authorList>
    </citation>
    <scope>NUCLEOTIDE SEQUENCE [LARGE SCALE GENOMIC DNA]</scope>
    <source>
        <strain evidence="8">MED-G160</strain>
    </source>
</reference>
<gene>
    <name evidence="6" type="primary">nnrD</name>
    <name evidence="8" type="ORF">EVA93_01960</name>
</gene>
<evidence type="ECO:0000256" key="6">
    <source>
        <dbReference type="HAMAP-Rule" id="MF_01965"/>
    </source>
</evidence>
<evidence type="ECO:0000256" key="5">
    <source>
        <dbReference type="ARBA" id="ARBA00023239"/>
    </source>
</evidence>
<keyword evidence="4 6" id="KW-0520">NAD</keyword>
<dbReference type="CDD" id="cd01171">
    <property type="entry name" value="YXKO-related"/>
    <property type="match status" value="1"/>
</dbReference>
<comment type="similarity">
    <text evidence="6">Belongs to the NnrD/CARKD family.</text>
</comment>
<keyword evidence="3 6" id="KW-0521">NADP</keyword>
<comment type="caution">
    <text evidence="8">The sequence shown here is derived from an EMBL/GenBank/DDBJ whole genome shotgun (WGS) entry which is preliminary data.</text>
</comment>
<comment type="catalytic activity">
    <reaction evidence="6">
        <text>(6S)-NADHX + ADP = AMP + phosphate + NADH + H(+)</text>
        <dbReference type="Rhea" id="RHEA:32223"/>
        <dbReference type="ChEBI" id="CHEBI:15378"/>
        <dbReference type="ChEBI" id="CHEBI:43474"/>
        <dbReference type="ChEBI" id="CHEBI:57945"/>
        <dbReference type="ChEBI" id="CHEBI:64074"/>
        <dbReference type="ChEBI" id="CHEBI:456215"/>
        <dbReference type="ChEBI" id="CHEBI:456216"/>
        <dbReference type="EC" id="4.2.1.136"/>
    </reaction>
</comment>
<dbReference type="InterPro" id="IPR017953">
    <property type="entry name" value="Carbohydrate_kinase_pred_CS"/>
</dbReference>
<dbReference type="GO" id="GO:0052856">
    <property type="term" value="F:NAD(P)HX epimerase activity"/>
    <property type="evidence" value="ECO:0007669"/>
    <property type="project" value="TreeGrafter"/>
</dbReference>
<dbReference type="PANTHER" id="PTHR12592">
    <property type="entry name" value="ATP-DEPENDENT (S)-NAD(P)H-HYDRATE DEHYDRATASE FAMILY MEMBER"/>
    <property type="match status" value="1"/>
</dbReference>
<comment type="subunit">
    <text evidence="6">Homotetramer.</text>
</comment>
<dbReference type="NCBIfam" id="TIGR00196">
    <property type="entry name" value="yjeF_cterm"/>
    <property type="match status" value="1"/>
</dbReference>
<dbReference type="Pfam" id="PF01256">
    <property type="entry name" value="Carb_kinase"/>
    <property type="match status" value="1"/>
</dbReference>
<sequence length="274" mass="29089">MIKEFNFDSLEKSIPERSSNSHKGDFGKVMVVGGSEGMGGAAILSSEASLFSGAGLVHLSTHPINVEASLKRNPEVMAYGIDKSFSIPENIDVLLCGPGLKNDEWSKNVFYEVISTNNFGVVILDAGALHFIVKNNLETSKDKVLTPHPGEAAKLLGISNNEVQEDRINAAKLISNKFSASVILKGKETIICSHGDEELFICTEGGPELSSGGTGDVLAGVLSALIAQKVNIIDACKISVAVHARAGEEFRNKTGEIGLNASSLIPTIRDLLNK</sequence>
<dbReference type="PROSITE" id="PS51383">
    <property type="entry name" value="YJEF_C_3"/>
    <property type="match status" value="1"/>
</dbReference>
<feature type="binding site" evidence="6">
    <location>
        <begin position="185"/>
        <end position="189"/>
    </location>
    <ligand>
        <name>AMP</name>
        <dbReference type="ChEBI" id="CHEBI:456215"/>
    </ligand>
</feature>
<evidence type="ECO:0000313" key="9">
    <source>
        <dbReference type="Proteomes" id="UP000318710"/>
    </source>
</evidence>
<comment type="catalytic activity">
    <reaction evidence="6">
        <text>(6S)-NADPHX + ADP = AMP + phosphate + NADPH + H(+)</text>
        <dbReference type="Rhea" id="RHEA:32235"/>
        <dbReference type="ChEBI" id="CHEBI:15378"/>
        <dbReference type="ChEBI" id="CHEBI:43474"/>
        <dbReference type="ChEBI" id="CHEBI:57783"/>
        <dbReference type="ChEBI" id="CHEBI:64076"/>
        <dbReference type="ChEBI" id="CHEBI:456215"/>
        <dbReference type="ChEBI" id="CHEBI:456216"/>
        <dbReference type="EC" id="4.2.1.136"/>
    </reaction>
</comment>
<evidence type="ECO:0000256" key="1">
    <source>
        <dbReference type="ARBA" id="ARBA00022741"/>
    </source>
</evidence>